<accession>A0ACD3RQT6</accession>
<reference evidence="1" key="1">
    <citation type="submission" date="2018-11" db="EMBL/GenBank/DDBJ databases">
        <title>The sequence and de novo assembly of Larimichthys crocea genome using PacBio and Hi-C technologies.</title>
        <authorList>
            <person name="Xu P."/>
            <person name="Chen B."/>
            <person name="Zhou Z."/>
            <person name="Ke Q."/>
            <person name="Wu Y."/>
            <person name="Bai H."/>
            <person name="Pu F."/>
        </authorList>
    </citation>
    <scope>NUCLEOTIDE SEQUENCE</scope>
    <source>
        <tissue evidence="1">Muscle</tissue>
    </source>
</reference>
<comment type="caution">
    <text evidence="1">The sequence shown here is derived from an EMBL/GenBank/DDBJ whole genome shotgun (WGS) entry which is preliminary data.</text>
</comment>
<name>A0ACD3RQT6_LARCR</name>
<dbReference type="Proteomes" id="UP000793456">
    <property type="component" value="Chromosome II"/>
</dbReference>
<evidence type="ECO:0000313" key="1">
    <source>
        <dbReference type="EMBL" id="TMS21810.1"/>
    </source>
</evidence>
<sequence length="119" mass="13458">MATTATSTRFTDEYQLYEELGKGAFSVVRRCVKKSSGQEYAAKIINTKKLSARDHQKLEREARICRLLKHPNIETKGYVDDITIIALKQKISEPSQNEGGDRRLSAFFSDNVTTDRSSV</sequence>
<proteinExistence type="predicted"/>
<gene>
    <name evidence="1" type="ORF">E3U43_012075</name>
</gene>
<dbReference type="EMBL" id="CM011675">
    <property type="protein sequence ID" value="TMS21810.1"/>
    <property type="molecule type" value="Genomic_DNA"/>
</dbReference>
<organism evidence="1 2">
    <name type="scientific">Larimichthys crocea</name>
    <name type="common">Large yellow croaker</name>
    <name type="synonym">Pseudosciaena crocea</name>
    <dbReference type="NCBI Taxonomy" id="215358"/>
    <lineage>
        <taxon>Eukaryota</taxon>
        <taxon>Metazoa</taxon>
        <taxon>Chordata</taxon>
        <taxon>Craniata</taxon>
        <taxon>Vertebrata</taxon>
        <taxon>Euteleostomi</taxon>
        <taxon>Actinopterygii</taxon>
        <taxon>Neopterygii</taxon>
        <taxon>Teleostei</taxon>
        <taxon>Neoteleostei</taxon>
        <taxon>Acanthomorphata</taxon>
        <taxon>Eupercaria</taxon>
        <taxon>Sciaenidae</taxon>
        <taxon>Larimichthys</taxon>
    </lineage>
</organism>
<keyword evidence="2" id="KW-1185">Reference proteome</keyword>
<protein>
    <submittedName>
        <fullName evidence="1">Uncharacterized protein</fullName>
    </submittedName>
</protein>
<evidence type="ECO:0000313" key="2">
    <source>
        <dbReference type="Proteomes" id="UP000793456"/>
    </source>
</evidence>